<sequence length="31" mass="3580">YISEMTLDHADVLMIFSTDYPSSRVCDQRGE</sequence>
<gene>
    <name evidence="1" type="ORF">METZ01_LOCUS251405</name>
</gene>
<dbReference type="EMBL" id="UINC01067152">
    <property type="protein sequence ID" value="SVB98551.1"/>
    <property type="molecule type" value="Genomic_DNA"/>
</dbReference>
<protein>
    <submittedName>
        <fullName evidence="1">Uncharacterized protein</fullName>
    </submittedName>
</protein>
<feature type="non-terminal residue" evidence="1">
    <location>
        <position position="1"/>
    </location>
</feature>
<accession>A0A382IIP3</accession>
<reference evidence="1" key="1">
    <citation type="submission" date="2018-05" db="EMBL/GenBank/DDBJ databases">
        <authorList>
            <person name="Lanie J.A."/>
            <person name="Ng W.-L."/>
            <person name="Kazmierczak K.M."/>
            <person name="Andrzejewski T.M."/>
            <person name="Davidsen T.M."/>
            <person name="Wayne K.J."/>
            <person name="Tettelin H."/>
            <person name="Glass J.I."/>
            <person name="Rusch D."/>
            <person name="Podicherti R."/>
            <person name="Tsui H.-C.T."/>
            <person name="Winkler M.E."/>
        </authorList>
    </citation>
    <scope>NUCLEOTIDE SEQUENCE</scope>
</reference>
<name>A0A382IIP3_9ZZZZ</name>
<dbReference type="AlphaFoldDB" id="A0A382IIP3"/>
<proteinExistence type="predicted"/>
<organism evidence="1">
    <name type="scientific">marine metagenome</name>
    <dbReference type="NCBI Taxonomy" id="408172"/>
    <lineage>
        <taxon>unclassified sequences</taxon>
        <taxon>metagenomes</taxon>
        <taxon>ecological metagenomes</taxon>
    </lineage>
</organism>
<evidence type="ECO:0000313" key="1">
    <source>
        <dbReference type="EMBL" id="SVB98551.1"/>
    </source>
</evidence>